<dbReference type="InterPro" id="IPR003615">
    <property type="entry name" value="HNH_nuc"/>
</dbReference>
<reference evidence="3" key="1">
    <citation type="submission" date="2024-06" db="EMBL/GenBank/DDBJ databases">
        <title>Biodegradation of dimethachlon by Arthrobacter sp. K5: mechanistic insights and ecological implications.</title>
        <authorList>
            <person name="Hu S."/>
            <person name="Lu P."/>
        </authorList>
    </citation>
    <scope>NUCLEOTIDE SEQUENCE</scope>
    <source>
        <strain evidence="3">K5</strain>
    </source>
</reference>
<feature type="compositionally biased region" description="Gly residues" evidence="1">
    <location>
        <begin position="309"/>
        <end position="320"/>
    </location>
</feature>
<feature type="region of interest" description="Disordered" evidence="1">
    <location>
        <begin position="560"/>
        <end position="583"/>
    </location>
</feature>
<feature type="domain" description="HNH nuclease" evidence="2">
    <location>
        <begin position="488"/>
        <end position="540"/>
    </location>
</feature>
<evidence type="ECO:0000313" key="3">
    <source>
        <dbReference type="EMBL" id="XCH09824.1"/>
    </source>
</evidence>
<evidence type="ECO:0000256" key="1">
    <source>
        <dbReference type="SAM" id="MobiDB-lite"/>
    </source>
</evidence>
<feature type="compositionally biased region" description="Low complexity" evidence="1">
    <location>
        <begin position="398"/>
        <end position="408"/>
    </location>
</feature>
<sequence length="583" mass="61886">MEAMGGFTADRALGPGASGLASAGANALQVVSSGADVVDRSLADLASNAITAEDTALWGFGQAADFADRVEQLSRHVEFLQVVAAGAVDRARAAALTGPLTAAAPLVPGPAAAARPGPGDDGSRTTVEFLQARLRIPAAEARRRLALADAVLPRAGFGGQPLPPRYEELAAAVSAARIGSRAGSTITLALDRARHLTTADLTAAMEHALTQTAVESDGDFLTRVTKHWAEAIDQDGTEPSEPALRQIQGAFIRRPKHGLQHLEIFATTEQFETLTTAMNTATNPRTPTPGTPTGTDRTDSAGTDSDGTDGAGAGEQGGPAGWDLPDLPEIPLDHRSQGQKRLDGLVGACQTALTTDTLPANGGHRPQILVTINYRDLLAELQQRHNAQWAAPPPDRAAPPQDRAAPPQESSQGTQWFQGAPSFQGVQGPRPGYTGRTGDGTALFAFSGPVNPATIRKIACDADLIPVVLGSDGRILDIGRASRVFPPHIRKAIMARDQGCAFPDCTIPAPWCEAHHITYWSRGGTTGTGNGVLLCTHHHHLIHKELWTIEITNEVPWFKPPPELDPHRKPRRNHYFRSRPQRE</sequence>
<organism evidence="3">
    <name type="scientific">Arthrobacter sp. K5</name>
    <dbReference type="NCBI Taxonomy" id="2839623"/>
    <lineage>
        <taxon>Bacteria</taxon>
        <taxon>Bacillati</taxon>
        <taxon>Actinomycetota</taxon>
        <taxon>Actinomycetes</taxon>
        <taxon>Micrococcales</taxon>
        <taxon>Micrococcaceae</taxon>
        <taxon>Arthrobacter</taxon>
    </lineage>
</organism>
<feature type="region of interest" description="Disordered" evidence="1">
    <location>
        <begin position="386"/>
        <end position="434"/>
    </location>
</feature>
<dbReference type="AlphaFoldDB" id="A0AAU8EMM4"/>
<gene>
    <name evidence="3" type="ORF">ABRP34_13275</name>
</gene>
<dbReference type="InterPro" id="IPR003870">
    <property type="entry name" value="DUF222"/>
</dbReference>
<dbReference type="Pfam" id="PF02720">
    <property type="entry name" value="DUF222"/>
    <property type="match status" value="1"/>
</dbReference>
<dbReference type="Pfam" id="PF13391">
    <property type="entry name" value="HNH_2"/>
    <property type="match status" value="1"/>
</dbReference>
<evidence type="ECO:0000259" key="2">
    <source>
        <dbReference type="SMART" id="SM00507"/>
    </source>
</evidence>
<dbReference type="CDD" id="cd00085">
    <property type="entry name" value="HNHc"/>
    <property type="match status" value="1"/>
</dbReference>
<protein>
    <submittedName>
        <fullName evidence="3">DUF222 domain-containing protein</fullName>
    </submittedName>
</protein>
<dbReference type="Gene3D" id="1.10.30.50">
    <property type="match status" value="1"/>
</dbReference>
<accession>A0AAU8EMM4</accession>
<feature type="compositionally biased region" description="Low complexity" evidence="1">
    <location>
        <begin position="291"/>
        <end position="305"/>
    </location>
</feature>
<dbReference type="SMART" id="SM00507">
    <property type="entry name" value="HNHc"/>
    <property type="match status" value="1"/>
</dbReference>
<name>A0AAU8EMM4_9MICC</name>
<feature type="region of interest" description="Disordered" evidence="1">
    <location>
        <begin position="277"/>
        <end position="326"/>
    </location>
</feature>
<dbReference type="EMBL" id="CP159279">
    <property type="protein sequence ID" value="XCH09824.1"/>
    <property type="molecule type" value="Genomic_DNA"/>
</dbReference>
<dbReference type="RefSeq" id="WP_353710539.1">
    <property type="nucleotide sequence ID" value="NZ_CP159279.1"/>
</dbReference>
<feature type="compositionally biased region" description="Basic residues" evidence="1">
    <location>
        <begin position="568"/>
        <end position="583"/>
    </location>
</feature>
<proteinExistence type="predicted"/>